<accession>A0A7J4XIG2</accession>
<proteinExistence type="predicted"/>
<gene>
    <name evidence="1" type="ORF">F3F73_12125</name>
</gene>
<reference evidence="1 2" key="1">
    <citation type="journal article" date="2019" name="Nat. Med.">
        <title>A library of human gut bacterial isolates paired with longitudinal multiomics data enables mechanistic microbiome research.</title>
        <authorList>
            <person name="Poyet M."/>
            <person name="Groussin M."/>
            <person name="Gibbons S.M."/>
            <person name="Avila-Pacheco J."/>
            <person name="Jiang X."/>
            <person name="Kearney S.M."/>
            <person name="Perrotta A.R."/>
            <person name="Berdy B."/>
            <person name="Zhao S."/>
            <person name="Lieberman T.D."/>
            <person name="Swanson P.K."/>
            <person name="Smith M."/>
            <person name="Roesemann S."/>
            <person name="Alexander J.E."/>
            <person name="Rich S.A."/>
            <person name="Livny J."/>
            <person name="Vlamakis H."/>
            <person name="Clish C."/>
            <person name="Bullock K."/>
            <person name="Deik A."/>
            <person name="Scott J."/>
            <person name="Pierce K.A."/>
            <person name="Xavier R.J."/>
            <person name="Alm E.J."/>
        </authorList>
    </citation>
    <scope>NUCLEOTIDE SEQUENCE [LARGE SCALE GENOMIC DNA]</scope>
    <source>
        <strain evidence="1 2">BIOML-A10</strain>
    </source>
</reference>
<name>A0A7J4XIG2_9BACE</name>
<evidence type="ECO:0000313" key="2">
    <source>
        <dbReference type="Proteomes" id="UP000422221"/>
    </source>
</evidence>
<protein>
    <submittedName>
        <fullName evidence="1">Uncharacterized protein</fullName>
    </submittedName>
</protein>
<organism evidence="1 2">
    <name type="scientific">Bacteroides salyersiae</name>
    <dbReference type="NCBI Taxonomy" id="291644"/>
    <lineage>
        <taxon>Bacteria</taxon>
        <taxon>Pseudomonadati</taxon>
        <taxon>Bacteroidota</taxon>
        <taxon>Bacteroidia</taxon>
        <taxon>Bacteroidales</taxon>
        <taxon>Bacteroidaceae</taxon>
        <taxon>Bacteroides</taxon>
    </lineage>
</organism>
<sequence>MKRYKLPTDRLVNQLVPHFLTGRRYILFIQSLVYPLKTLNERFIEYAKEKHIEARMTSQILYFEWYLNHKFGKYIAAKDERITIQESHSIGVDIYHENSLTGRPFTVWYSMEEIASYTPDIEHPREFYYLTEEKTINKVSFMIVVPPIHIEQQEFVYMLSYVVNTYKTAGKTYLIKIDDQEIRPNKPLE</sequence>
<dbReference type="EMBL" id="VWMK01000011">
    <property type="protein sequence ID" value="KAA3764596.1"/>
    <property type="molecule type" value="Genomic_DNA"/>
</dbReference>
<dbReference type="RefSeq" id="WP_130058291.1">
    <property type="nucleotide sequence ID" value="NZ_RCXT01000003.1"/>
</dbReference>
<dbReference type="AlphaFoldDB" id="A0A7J4XIG2"/>
<dbReference type="Proteomes" id="UP000422221">
    <property type="component" value="Unassembled WGS sequence"/>
</dbReference>
<evidence type="ECO:0000313" key="1">
    <source>
        <dbReference type="EMBL" id="KAA3764596.1"/>
    </source>
</evidence>
<comment type="caution">
    <text evidence="1">The sequence shown here is derived from an EMBL/GenBank/DDBJ whole genome shotgun (WGS) entry which is preliminary data.</text>
</comment>